<sequence length="319" mass="36782">MSNYSKLILGSTMTLALLFGFLEPVWPGAVISFKRLHIFLFNLCVGGVLIIYFTEARETFSKKAIVYLSLTYLYTLSAASGFYIIALLLSILLVFVVESVRIKKFSFFPLEFFNWKVRASEKFHHASLLCLSMSIVVASLVILNNEYFKLIQLPKLTLDVFFLGYSFPISLITMSIMFSFLERSSATSGALKEFFFWMINLGVIIFFLFILFNMAIAEFLIATALFFTVCLLLFHFLRRAPEAQQKNFIVSGMFFLLFTGLTGVLYIVSYFITPIYASHRFYLILHAMVSLYGWNLSGLFIIIRWRDFPIRMNSLFPIM</sequence>
<feature type="transmembrane region" description="Helical" evidence="1">
    <location>
        <begin position="123"/>
        <end position="142"/>
    </location>
</feature>
<dbReference type="Proteomes" id="UP001594351">
    <property type="component" value="Unassembled WGS sequence"/>
</dbReference>
<evidence type="ECO:0000313" key="2">
    <source>
        <dbReference type="EMBL" id="MFC1849951.1"/>
    </source>
</evidence>
<accession>A0ABV6YUR5</accession>
<feature type="non-terminal residue" evidence="2">
    <location>
        <position position="319"/>
    </location>
</feature>
<proteinExistence type="predicted"/>
<protein>
    <submittedName>
        <fullName evidence="2">Uncharacterized protein</fullName>
    </submittedName>
</protein>
<feature type="transmembrane region" description="Helical" evidence="1">
    <location>
        <begin position="82"/>
        <end position="102"/>
    </location>
</feature>
<feature type="transmembrane region" description="Helical" evidence="1">
    <location>
        <begin position="162"/>
        <end position="182"/>
    </location>
</feature>
<gene>
    <name evidence="2" type="ORF">ACFL27_07155</name>
</gene>
<dbReference type="EMBL" id="JBHPBY010000068">
    <property type="protein sequence ID" value="MFC1849951.1"/>
    <property type="molecule type" value="Genomic_DNA"/>
</dbReference>
<feature type="transmembrane region" description="Helical" evidence="1">
    <location>
        <begin position="37"/>
        <end position="53"/>
    </location>
</feature>
<feature type="transmembrane region" description="Helical" evidence="1">
    <location>
        <begin position="194"/>
        <end position="213"/>
    </location>
</feature>
<keyword evidence="1" id="KW-0812">Transmembrane</keyword>
<organism evidence="2 3">
    <name type="scientific">candidate division CSSED10-310 bacterium</name>
    <dbReference type="NCBI Taxonomy" id="2855610"/>
    <lineage>
        <taxon>Bacteria</taxon>
        <taxon>Bacteria division CSSED10-310</taxon>
    </lineage>
</organism>
<keyword evidence="1" id="KW-1133">Transmembrane helix</keyword>
<reference evidence="2 3" key="1">
    <citation type="submission" date="2024-09" db="EMBL/GenBank/DDBJ databases">
        <title>Laminarin stimulates single cell rates of sulfate reduction while oxygen inhibits transcriptomic activity in coastal marine sediment.</title>
        <authorList>
            <person name="Lindsay M."/>
            <person name="Orcutt B."/>
            <person name="Emerson D."/>
            <person name="Stepanauskas R."/>
            <person name="D'Angelo T."/>
        </authorList>
    </citation>
    <scope>NUCLEOTIDE SEQUENCE [LARGE SCALE GENOMIC DNA]</scope>
    <source>
        <strain evidence="2">SAG AM-311-K15</strain>
    </source>
</reference>
<evidence type="ECO:0000256" key="1">
    <source>
        <dbReference type="SAM" id="Phobius"/>
    </source>
</evidence>
<keyword evidence="1" id="KW-0472">Membrane</keyword>
<keyword evidence="3" id="KW-1185">Reference proteome</keyword>
<feature type="transmembrane region" description="Helical" evidence="1">
    <location>
        <begin position="219"/>
        <end position="237"/>
    </location>
</feature>
<name>A0ABV6YUR5_UNCC1</name>
<evidence type="ECO:0000313" key="3">
    <source>
        <dbReference type="Proteomes" id="UP001594351"/>
    </source>
</evidence>
<feature type="transmembrane region" description="Helical" evidence="1">
    <location>
        <begin position="284"/>
        <end position="303"/>
    </location>
</feature>
<feature type="transmembrane region" description="Helical" evidence="1">
    <location>
        <begin position="249"/>
        <end position="272"/>
    </location>
</feature>
<comment type="caution">
    <text evidence="2">The sequence shown here is derived from an EMBL/GenBank/DDBJ whole genome shotgun (WGS) entry which is preliminary data.</text>
</comment>